<dbReference type="AlphaFoldDB" id="A0ABD1M3X3"/>
<keyword evidence="1" id="KW-1133">Transmembrane helix</keyword>
<name>A0ABD1M3X3_9FABA</name>
<evidence type="ECO:0000313" key="3">
    <source>
        <dbReference type="Proteomes" id="UP001603857"/>
    </source>
</evidence>
<organism evidence="2 3">
    <name type="scientific">Flemingia macrophylla</name>
    <dbReference type="NCBI Taxonomy" id="520843"/>
    <lineage>
        <taxon>Eukaryota</taxon>
        <taxon>Viridiplantae</taxon>
        <taxon>Streptophyta</taxon>
        <taxon>Embryophyta</taxon>
        <taxon>Tracheophyta</taxon>
        <taxon>Spermatophyta</taxon>
        <taxon>Magnoliopsida</taxon>
        <taxon>eudicotyledons</taxon>
        <taxon>Gunneridae</taxon>
        <taxon>Pentapetalae</taxon>
        <taxon>rosids</taxon>
        <taxon>fabids</taxon>
        <taxon>Fabales</taxon>
        <taxon>Fabaceae</taxon>
        <taxon>Papilionoideae</taxon>
        <taxon>50 kb inversion clade</taxon>
        <taxon>NPAAA clade</taxon>
        <taxon>indigoferoid/millettioid clade</taxon>
        <taxon>Phaseoleae</taxon>
        <taxon>Flemingia</taxon>
    </lineage>
</organism>
<keyword evidence="3" id="KW-1185">Reference proteome</keyword>
<keyword evidence="1" id="KW-0472">Membrane</keyword>
<evidence type="ECO:0000256" key="1">
    <source>
        <dbReference type="SAM" id="Phobius"/>
    </source>
</evidence>
<comment type="caution">
    <text evidence="2">The sequence shown here is derived from an EMBL/GenBank/DDBJ whole genome shotgun (WGS) entry which is preliminary data.</text>
</comment>
<feature type="transmembrane region" description="Helical" evidence="1">
    <location>
        <begin position="85"/>
        <end position="106"/>
    </location>
</feature>
<gene>
    <name evidence="2" type="ORF">Fmac_018076</name>
</gene>
<dbReference type="EMBL" id="JBGMDY010000006">
    <property type="protein sequence ID" value="KAL2330495.1"/>
    <property type="molecule type" value="Genomic_DNA"/>
</dbReference>
<protein>
    <submittedName>
        <fullName evidence="2">Uncharacterized protein</fullName>
    </submittedName>
</protein>
<feature type="transmembrane region" description="Helical" evidence="1">
    <location>
        <begin position="42"/>
        <end position="64"/>
    </location>
</feature>
<proteinExistence type="predicted"/>
<reference evidence="2 3" key="1">
    <citation type="submission" date="2024-08" db="EMBL/GenBank/DDBJ databases">
        <title>Insights into the chromosomal genome structure of Flemingia macrophylla.</title>
        <authorList>
            <person name="Ding Y."/>
            <person name="Zhao Y."/>
            <person name="Bi W."/>
            <person name="Wu M."/>
            <person name="Zhao G."/>
            <person name="Gong Y."/>
            <person name="Li W."/>
            <person name="Zhang P."/>
        </authorList>
    </citation>
    <scope>NUCLEOTIDE SEQUENCE [LARGE SCALE GENOMIC DNA]</scope>
    <source>
        <strain evidence="2">DYQJB</strain>
        <tissue evidence="2">Leaf</tissue>
    </source>
</reference>
<dbReference type="Proteomes" id="UP001603857">
    <property type="component" value="Unassembled WGS sequence"/>
</dbReference>
<keyword evidence="1" id="KW-0812">Transmembrane</keyword>
<accession>A0ABD1M3X3</accession>
<evidence type="ECO:0000313" key="2">
    <source>
        <dbReference type="EMBL" id="KAL2330495.1"/>
    </source>
</evidence>
<sequence>MLPYHTLEEAQVALGRGLTLAETLWFKYSANKSDFVLHCHNTLFLCLFYSIAPIPFVLMELGGYEKLNKHRIQPTVKRSFKEMFNSYKHVMHTFVIAVGPLQIISYPTIKVSFFFYTHYVWSSSTLFLSGAALLVLKRFAAVSSYVFHSYVKKKMDESFSKEDICRKEKDGRVVTKAMTNWYRLSMNCHGFTGYQRKKDIDNSDFQMTSEVYSGCHVWQGNG</sequence>